<evidence type="ECO:0000313" key="2">
    <source>
        <dbReference type="Proteomes" id="UP000006859"/>
    </source>
</evidence>
<keyword evidence="2" id="KW-1185">Reference proteome</keyword>
<gene>
    <name evidence="1" type="ordered locus">Dda3937_02883</name>
</gene>
<protein>
    <submittedName>
        <fullName evidence="1">Uncharacterized protein</fullName>
    </submittedName>
</protein>
<dbReference type="KEGG" id="ddd:Dda3937_02883"/>
<organism evidence="1 2">
    <name type="scientific">Dickeya dadantii (strain 3937)</name>
    <name type="common">Erwinia chrysanthemi (strain 3937)</name>
    <dbReference type="NCBI Taxonomy" id="198628"/>
    <lineage>
        <taxon>Bacteria</taxon>
        <taxon>Pseudomonadati</taxon>
        <taxon>Pseudomonadota</taxon>
        <taxon>Gammaproteobacteria</taxon>
        <taxon>Enterobacterales</taxon>
        <taxon>Pectobacteriaceae</taxon>
        <taxon>Dickeya</taxon>
    </lineage>
</organism>
<reference evidence="1 2" key="1">
    <citation type="journal article" date="2011" name="J. Bacteriol.">
        <title>Genome sequence of the plant-pathogenic bacterium Dickeya dadantii 3937.</title>
        <authorList>
            <person name="Glasner J.D."/>
            <person name="Yang C.H."/>
            <person name="Reverchon S."/>
            <person name="Hugouvieux-Cotte-Pattat N."/>
            <person name="Condemine G."/>
            <person name="Bohin J.P."/>
            <person name="Van Gijsegem F."/>
            <person name="Yang S."/>
            <person name="Franza T."/>
            <person name="Expert D."/>
            <person name="Plunkett G. III"/>
            <person name="San Francisco M.J."/>
            <person name="Charkowski A.O."/>
            <person name="Py B."/>
            <person name="Bell K."/>
            <person name="Rauscher L."/>
            <person name="Rodriguez-Palenzuela P."/>
            <person name="Toussaint A."/>
            <person name="Holeva M.C."/>
            <person name="He S.Y."/>
            <person name="Douet V."/>
            <person name="Boccara M."/>
            <person name="Blanco C."/>
            <person name="Toth I."/>
            <person name="Anderson B.D."/>
            <person name="Biehl B.S."/>
            <person name="Mau B."/>
            <person name="Flynn S.M."/>
            <person name="Barras F."/>
            <person name="Lindeberg M."/>
            <person name="Birch P.R."/>
            <person name="Tsuyumu S."/>
            <person name="Shi X."/>
            <person name="Hibbing M."/>
            <person name="Yap M.N."/>
            <person name="Carpentier M."/>
            <person name="Dassa E."/>
            <person name="Umehara M."/>
            <person name="Kim J.F."/>
            <person name="Rusch M."/>
            <person name="Soni P."/>
            <person name="Mayhew G.F."/>
            <person name="Fouts D.E."/>
            <person name="Gill S.R."/>
            <person name="Blattner F.R."/>
            <person name="Keen N.T."/>
            <person name="Perna N.T."/>
        </authorList>
    </citation>
    <scope>NUCLEOTIDE SEQUENCE [LARGE SCALE GENOMIC DNA]</scope>
    <source>
        <strain evidence="1 2">3937</strain>
    </source>
</reference>
<dbReference type="Proteomes" id="UP000006859">
    <property type="component" value="Chromosome"/>
</dbReference>
<accession>E0SL37</accession>
<dbReference type="AlphaFoldDB" id="E0SL37"/>
<name>E0SL37_DICD3</name>
<dbReference type="EMBL" id="CP002038">
    <property type="protein sequence ID" value="ADM98072.1"/>
    <property type="molecule type" value="Genomic_DNA"/>
</dbReference>
<dbReference type="STRING" id="198628.Dda3937_02883"/>
<evidence type="ECO:0000313" key="1">
    <source>
        <dbReference type="EMBL" id="ADM98072.1"/>
    </source>
</evidence>
<dbReference type="HOGENOM" id="CLU_2632407_0_0_6"/>
<proteinExistence type="predicted"/>
<sequence>MFRLKIAFLPASPGREISFCVTIPPAVFISKRHILKTIEYLNSTKSEVSLILSRYYSRQHLVIYINIQTIPFDSFTG</sequence>